<organism evidence="1 2">
    <name type="scientific">Trichostrongylus colubriformis</name>
    <name type="common">Black scour worm</name>
    <dbReference type="NCBI Taxonomy" id="6319"/>
    <lineage>
        <taxon>Eukaryota</taxon>
        <taxon>Metazoa</taxon>
        <taxon>Ecdysozoa</taxon>
        <taxon>Nematoda</taxon>
        <taxon>Chromadorea</taxon>
        <taxon>Rhabditida</taxon>
        <taxon>Rhabditina</taxon>
        <taxon>Rhabditomorpha</taxon>
        <taxon>Strongyloidea</taxon>
        <taxon>Trichostrongylidae</taxon>
        <taxon>Trichostrongylus</taxon>
    </lineage>
</organism>
<sequence length="180" mass="20558">MLSPNERRLQFDDCIYQGPTLVPELVGILLRACLLPFLLIADVEKAFHQIRLQRPQRDARFLWLKDTSKPPANNSRILRFTRIPLGVNASQFLLAAAITLYLHREKCPVGDEISRNTYVDNVILAASSRREALKKHELAKSIFTQMHMNLREFLGDSTYVNSRTDSRNRAINPSRASLLG</sequence>
<proteinExistence type="predicted"/>
<accession>A0AAN8FVU2</accession>
<keyword evidence="1" id="KW-0695">RNA-directed DNA polymerase</keyword>
<reference evidence="1 2" key="1">
    <citation type="submission" date="2019-10" db="EMBL/GenBank/DDBJ databases">
        <title>Assembly and Annotation for the nematode Trichostrongylus colubriformis.</title>
        <authorList>
            <person name="Martin J."/>
        </authorList>
    </citation>
    <scope>NUCLEOTIDE SEQUENCE [LARGE SCALE GENOMIC DNA]</scope>
    <source>
        <strain evidence="1">G859</strain>
        <tissue evidence="1">Whole worm</tissue>
    </source>
</reference>
<evidence type="ECO:0000313" key="2">
    <source>
        <dbReference type="Proteomes" id="UP001331761"/>
    </source>
</evidence>
<dbReference type="Proteomes" id="UP001331761">
    <property type="component" value="Unassembled WGS sequence"/>
</dbReference>
<feature type="non-terminal residue" evidence="1">
    <location>
        <position position="180"/>
    </location>
</feature>
<dbReference type="AlphaFoldDB" id="A0AAN8FVU2"/>
<name>A0AAN8FVU2_TRICO</name>
<dbReference type="InterPro" id="IPR043502">
    <property type="entry name" value="DNA/RNA_pol_sf"/>
</dbReference>
<protein>
    <submittedName>
        <fullName evidence="1">Reverse transcriptase domain-containing protein</fullName>
    </submittedName>
</protein>
<dbReference type="PANTHER" id="PTHR47331">
    <property type="entry name" value="PHD-TYPE DOMAIN-CONTAINING PROTEIN"/>
    <property type="match status" value="1"/>
</dbReference>
<evidence type="ECO:0000313" key="1">
    <source>
        <dbReference type="EMBL" id="KAK5976468.1"/>
    </source>
</evidence>
<gene>
    <name evidence="1" type="ORF">GCK32_020816</name>
</gene>
<keyword evidence="2" id="KW-1185">Reference proteome</keyword>
<keyword evidence="1" id="KW-0808">Transferase</keyword>
<dbReference type="GO" id="GO:0003964">
    <property type="term" value="F:RNA-directed DNA polymerase activity"/>
    <property type="evidence" value="ECO:0007669"/>
    <property type="project" value="UniProtKB-KW"/>
</dbReference>
<comment type="caution">
    <text evidence="1">The sequence shown here is derived from an EMBL/GenBank/DDBJ whole genome shotgun (WGS) entry which is preliminary data.</text>
</comment>
<keyword evidence="1" id="KW-0548">Nucleotidyltransferase</keyword>
<dbReference type="EMBL" id="WIXE01011836">
    <property type="protein sequence ID" value="KAK5976468.1"/>
    <property type="molecule type" value="Genomic_DNA"/>
</dbReference>
<dbReference type="SUPFAM" id="SSF56672">
    <property type="entry name" value="DNA/RNA polymerases"/>
    <property type="match status" value="1"/>
</dbReference>